<dbReference type="InterPro" id="IPR046538">
    <property type="entry name" value="DUF6603"/>
</dbReference>
<evidence type="ECO:0000313" key="3">
    <source>
        <dbReference type="Proteomes" id="UP001595792"/>
    </source>
</evidence>
<comment type="caution">
    <text evidence="2">The sequence shown here is derived from an EMBL/GenBank/DDBJ whole genome shotgun (WGS) entry which is preliminary data.</text>
</comment>
<dbReference type="EMBL" id="JBHSBY010000143">
    <property type="protein sequence ID" value="MFC4198805.1"/>
    <property type="molecule type" value="Genomic_DNA"/>
</dbReference>
<proteinExistence type="predicted"/>
<dbReference type="Pfam" id="PF20248">
    <property type="entry name" value="DUF6603"/>
    <property type="match status" value="1"/>
</dbReference>
<sequence>MAAGTIESITLALGKALKPLSSLLTPDLFAKLGVPLPQSIENNAGIISKLAEVKTLANELPALITALETSINTDNIPNIIADGAKLIKKITDVLVKIKELGIALNTAILGLPANVQTDLKTLADKLPLRILEYCLVGYLEEHLPLFTRSLNLIGAIDKEITLPTGMVLNTPLPRLIPRRVYLNRLLQILSNPQAYLQETYKLGLSSFTGKEILERTRALLISLGIPAEIAQIGSGPLVLKSDYFEAELDASINPPGIKFEAKVSGNNTFDKSYPVSDLWKARIQNTRSFNAGLKGKLQYPLQLTLQPATGAASIDTTLSLIAKKSNNQAFMLLGLTEGTRLETKTIKASLSLNTAVENGTTKVVPLIQVAIEGGKLIMDFSGGDGFIKTLLSNVKTEANFDLKANWDAANGLRLEGSGGLEVLIPLHIDLALLLIEGLYFRLGFKNDALNVGLSVIIKTNLGPLVAVIDGIGTDFPINFPDNLEGNMAFANLGTGFVPPSRIGLSIDTGVIKGGGFLGINVEKGEYIGALELSFQGFIDLKAIAIISTKMPDGSEGFALLILITAEFVPIQLGFGFTLVDVGGLLAVNRRTEVEALKEGIRTGAVNSILFPQDIVNNITRIISDLQQVFPISKGTFIIAPMAKIGWGTPTLISLEMGIIIDIPATKIIILGVLRCILPTEEAPLLKLQVNFLGIIDFSQGISFNAVLYDSRLMAFTLTGEMALRIGWGDNPIFVLSVGGFHPAFNEVPTDLRNMKRITISLLSGKNPRISVATYFAVTSNTVQSGARVELYAEACGFNVFGYLGYDLLVQFNPFYFIAQIEAGIALRRGSSEIAGIHLAGQLSGPTPWRALGKASLKILFVKVSVKFDVSWGEQAPPQLEESIDVKKLIIEAIKDDRNWKADLPANTNTNVSLRKLELLDGKIIIHPFTILSLSQKVTPLDMEINKFGHNKPSPDTKFTLSVTDNSETQPTQEEFAIGNFIKLKDSEKLSRKSFERMKSGIRFQTTNEVLHGKELQKEVVYELSYVHRKKGIAFIIKVAGFKLLDKVFNIFSKGNAISKNAYSVSNKIAAIKPAKVELNTGLYSIVNTKDLTAFSGTNSLNSEAEAYALHDELLRKNPALKNHLQVVSQFELN</sequence>
<reference evidence="3" key="1">
    <citation type="journal article" date="2019" name="Int. J. Syst. Evol. Microbiol.">
        <title>The Global Catalogue of Microorganisms (GCM) 10K type strain sequencing project: providing services to taxonomists for standard genome sequencing and annotation.</title>
        <authorList>
            <consortium name="The Broad Institute Genomics Platform"/>
            <consortium name="The Broad Institute Genome Sequencing Center for Infectious Disease"/>
            <person name="Wu L."/>
            <person name="Ma J."/>
        </authorList>
    </citation>
    <scope>NUCLEOTIDE SEQUENCE [LARGE SCALE GENOMIC DNA]</scope>
    <source>
        <strain evidence="3">CCM 8689</strain>
    </source>
</reference>
<organism evidence="2 3">
    <name type="scientific">Pedobacter jamesrossensis</name>
    <dbReference type="NCBI Taxonomy" id="1908238"/>
    <lineage>
        <taxon>Bacteria</taxon>
        <taxon>Pseudomonadati</taxon>
        <taxon>Bacteroidota</taxon>
        <taxon>Sphingobacteriia</taxon>
        <taxon>Sphingobacteriales</taxon>
        <taxon>Sphingobacteriaceae</taxon>
        <taxon>Pedobacter</taxon>
    </lineage>
</organism>
<evidence type="ECO:0000313" key="2">
    <source>
        <dbReference type="EMBL" id="MFC4198805.1"/>
    </source>
</evidence>
<keyword evidence="3" id="KW-1185">Reference proteome</keyword>
<evidence type="ECO:0000259" key="1">
    <source>
        <dbReference type="Pfam" id="PF20248"/>
    </source>
</evidence>
<dbReference type="RefSeq" id="WP_378962851.1">
    <property type="nucleotide sequence ID" value="NZ_JBHRXC010000001.1"/>
</dbReference>
<accession>A0ABV8NSK1</accession>
<feature type="domain" description="DUF6603" evidence="1">
    <location>
        <begin position="429"/>
        <end position="986"/>
    </location>
</feature>
<gene>
    <name evidence="2" type="ORF">ACFOUY_19015</name>
</gene>
<name>A0ABV8NSK1_9SPHI</name>
<protein>
    <submittedName>
        <fullName evidence="2">DUF6603 domain-containing protein</fullName>
    </submittedName>
</protein>
<dbReference type="Proteomes" id="UP001595792">
    <property type="component" value="Unassembled WGS sequence"/>
</dbReference>